<feature type="compositionally biased region" description="Basic and acidic residues" evidence="6">
    <location>
        <begin position="280"/>
        <end position="294"/>
    </location>
</feature>
<dbReference type="Proteomes" id="UP000887226">
    <property type="component" value="Unassembled WGS sequence"/>
</dbReference>
<evidence type="ECO:0000256" key="5">
    <source>
        <dbReference type="ARBA" id="ARBA00023136"/>
    </source>
</evidence>
<gene>
    <name evidence="8" type="ORF">BJ878DRAFT_544855</name>
</gene>
<evidence type="ECO:0000256" key="4">
    <source>
        <dbReference type="ARBA" id="ARBA00022989"/>
    </source>
</evidence>
<organism evidence="8 9">
    <name type="scientific">Calycina marina</name>
    <dbReference type="NCBI Taxonomy" id="1763456"/>
    <lineage>
        <taxon>Eukaryota</taxon>
        <taxon>Fungi</taxon>
        <taxon>Dikarya</taxon>
        <taxon>Ascomycota</taxon>
        <taxon>Pezizomycotina</taxon>
        <taxon>Leotiomycetes</taxon>
        <taxon>Helotiales</taxon>
        <taxon>Pezizellaceae</taxon>
        <taxon>Calycina</taxon>
    </lineage>
</organism>
<feature type="region of interest" description="Disordered" evidence="6">
    <location>
        <begin position="270"/>
        <end position="295"/>
    </location>
</feature>
<keyword evidence="3 7" id="KW-0812">Transmembrane</keyword>
<proteinExistence type="inferred from homology"/>
<sequence length="335" mass="36156">MKAYITAPVTLAMIYRAWSHKSLTPAGIIAATITAVIHAIHPSNIPFTLLIVFFLAGTTVTKVKHNVKARLTIQSTGTSGGEGARTHVQVLANSGVASVLILMHVYQLYRREKSGISTGITKTFPWNRDLLLVGIIANYAAVAADTFSSELGILAKSKPRLITSRDFRKVPPGTNGGVTWGGLVAGFFGSMLIVTVAMGLSFSRNEADMIFENLIEGLPITEPQFFTWGMTIWGMLGSVLDSLLGGWLQQSVVDTRSCRIVEGAGGKSVLLMPTDQTGHSQDKKKEEQPSRKVESGLSILDNNEVNFVMALTMSLGAMGLAAQLWDIPFESVLKF</sequence>
<evidence type="ECO:0000313" key="9">
    <source>
        <dbReference type="Proteomes" id="UP000887226"/>
    </source>
</evidence>
<dbReference type="AlphaFoldDB" id="A0A9P7YY19"/>
<accession>A0A9P7YY19</accession>
<name>A0A9P7YY19_9HELO</name>
<reference evidence="8" key="1">
    <citation type="journal article" date="2021" name="IMA Fungus">
        <title>Genomic characterization of three marine fungi, including Emericellopsis atlantica sp. nov. with signatures of a generalist lifestyle and marine biomass degradation.</title>
        <authorList>
            <person name="Hagestad O.C."/>
            <person name="Hou L."/>
            <person name="Andersen J.H."/>
            <person name="Hansen E.H."/>
            <person name="Altermark B."/>
            <person name="Li C."/>
            <person name="Kuhnert E."/>
            <person name="Cox R.J."/>
            <person name="Crous P.W."/>
            <person name="Spatafora J.W."/>
            <person name="Lail K."/>
            <person name="Amirebrahimi M."/>
            <person name="Lipzen A."/>
            <person name="Pangilinan J."/>
            <person name="Andreopoulos W."/>
            <person name="Hayes R.D."/>
            <person name="Ng V."/>
            <person name="Grigoriev I.V."/>
            <person name="Jackson S.A."/>
            <person name="Sutton T.D.S."/>
            <person name="Dobson A.D.W."/>
            <person name="Rama T."/>
        </authorList>
    </citation>
    <scope>NUCLEOTIDE SEQUENCE</scope>
    <source>
        <strain evidence="8">TRa3180A</strain>
    </source>
</reference>
<protein>
    <submittedName>
        <fullName evidence="8">Integral membrane protein DUF92-domain-containing protein</fullName>
    </submittedName>
</protein>
<evidence type="ECO:0000256" key="6">
    <source>
        <dbReference type="SAM" id="MobiDB-lite"/>
    </source>
</evidence>
<evidence type="ECO:0000256" key="7">
    <source>
        <dbReference type="SAM" id="Phobius"/>
    </source>
</evidence>
<keyword evidence="9" id="KW-1185">Reference proteome</keyword>
<comment type="similarity">
    <text evidence="2">Belongs to the TMEM19 family.</text>
</comment>
<feature type="transmembrane region" description="Helical" evidence="7">
    <location>
        <begin position="178"/>
        <end position="200"/>
    </location>
</feature>
<feature type="transmembrane region" description="Helical" evidence="7">
    <location>
        <begin position="23"/>
        <end position="40"/>
    </location>
</feature>
<keyword evidence="4 7" id="KW-1133">Transmembrane helix</keyword>
<evidence type="ECO:0000313" key="8">
    <source>
        <dbReference type="EMBL" id="KAG9241825.1"/>
    </source>
</evidence>
<dbReference type="InterPro" id="IPR002794">
    <property type="entry name" value="DUF92_TMEM19"/>
</dbReference>
<dbReference type="OrthoDB" id="30881at2759"/>
<keyword evidence="5 7" id="KW-0472">Membrane</keyword>
<evidence type="ECO:0000256" key="3">
    <source>
        <dbReference type="ARBA" id="ARBA00022692"/>
    </source>
</evidence>
<comment type="caution">
    <text evidence="8">The sequence shown here is derived from an EMBL/GenBank/DDBJ whole genome shotgun (WGS) entry which is preliminary data.</text>
</comment>
<dbReference type="EMBL" id="MU254151">
    <property type="protein sequence ID" value="KAG9241825.1"/>
    <property type="molecule type" value="Genomic_DNA"/>
</dbReference>
<comment type="subcellular location">
    <subcellularLocation>
        <location evidence="1">Membrane</location>
        <topology evidence="1">Multi-pass membrane protein</topology>
    </subcellularLocation>
</comment>
<evidence type="ECO:0000256" key="1">
    <source>
        <dbReference type="ARBA" id="ARBA00004141"/>
    </source>
</evidence>
<evidence type="ECO:0000256" key="2">
    <source>
        <dbReference type="ARBA" id="ARBA00009012"/>
    </source>
</evidence>
<dbReference type="GO" id="GO:0016020">
    <property type="term" value="C:membrane"/>
    <property type="evidence" value="ECO:0007669"/>
    <property type="project" value="UniProtKB-SubCell"/>
</dbReference>
<dbReference type="PANTHER" id="PTHR13353">
    <property type="entry name" value="TRANSMEMBRANE PROTEIN 19"/>
    <property type="match status" value="1"/>
</dbReference>
<feature type="transmembrane region" description="Helical" evidence="7">
    <location>
        <begin position="305"/>
        <end position="325"/>
    </location>
</feature>
<dbReference type="Pfam" id="PF01940">
    <property type="entry name" value="DUF92"/>
    <property type="match status" value="1"/>
</dbReference>
<dbReference type="PANTHER" id="PTHR13353:SF5">
    <property type="entry name" value="TRANSMEMBRANE PROTEIN 19"/>
    <property type="match status" value="1"/>
</dbReference>